<feature type="compositionally biased region" description="Basic and acidic residues" evidence="1">
    <location>
        <begin position="141"/>
        <end position="150"/>
    </location>
</feature>
<comment type="caution">
    <text evidence="3">The sequence shown here is derived from an EMBL/GenBank/DDBJ whole genome shotgun (WGS) entry which is preliminary data.</text>
</comment>
<keyword evidence="2" id="KW-0732">Signal</keyword>
<evidence type="ECO:0000313" key="3">
    <source>
        <dbReference type="EMBL" id="GAA3606228.1"/>
    </source>
</evidence>
<evidence type="ECO:0000256" key="1">
    <source>
        <dbReference type="SAM" id="MobiDB-lite"/>
    </source>
</evidence>
<gene>
    <name evidence="3" type="ORF">GCM10022419_108860</name>
</gene>
<dbReference type="EMBL" id="BAABDQ010000041">
    <property type="protein sequence ID" value="GAA3606228.1"/>
    <property type="molecule type" value="Genomic_DNA"/>
</dbReference>
<proteinExistence type="predicted"/>
<dbReference type="Proteomes" id="UP001500630">
    <property type="component" value="Unassembled WGS sequence"/>
</dbReference>
<feature type="region of interest" description="Disordered" evidence="1">
    <location>
        <begin position="30"/>
        <end position="61"/>
    </location>
</feature>
<sequence>MFHMSKATLRDSIVLLAAGAFATVAAALPPASSAPETQPGAASPAAHHSVTLASAPEEPGSRAYQCGTVGLAVEARSADDKESACDTAGKVAKAAIEGSLPGPADGMSGLTVEVDGQTWSCQDRQGDDDVNPHTMCANSSRESEQVRLYS</sequence>
<accession>A0ABP6ZDF4</accession>
<feature type="region of interest" description="Disordered" evidence="1">
    <location>
        <begin position="120"/>
        <end position="150"/>
    </location>
</feature>
<reference evidence="4" key="1">
    <citation type="journal article" date="2019" name="Int. J. Syst. Evol. Microbiol.">
        <title>The Global Catalogue of Microorganisms (GCM) 10K type strain sequencing project: providing services to taxonomists for standard genome sequencing and annotation.</title>
        <authorList>
            <consortium name="The Broad Institute Genomics Platform"/>
            <consortium name="The Broad Institute Genome Sequencing Center for Infectious Disease"/>
            <person name="Wu L."/>
            <person name="Ma J."/>
        </authorList>
    </citation>
    <scope>NUCLEOTIDE SEQUENCE [LARGE SCALE GENOMIC DNA]</scope>
    <source>
        <strain evidence="4">JCM 17326</strain>
    </source>
</reference>
<feature type="signal peptide" evidence="2">
    <location>
        <begin position="1"/>
        <end position="26"/>
    </location>
</feature>
<organism evidence="3 4">
    <name type="scientific">Nonomuraea rosea</name>
    <dbReference type="NCBI Taxonomy" id="638574"/>
    <lineage>
        <taxon>Bacteria</taxon>
        <taxon>Bacillati</taxon>
        <taxon>Actinomycetota</taxon>
        <taxon>Actinomycetes</taxon>
        <taxon>Streptosporangiales</taxon>
        <taxon>Streptosporangiaceae</taxon>
        <taxon>Nonomuraea</taxon>
    </lineage>
</organism>
<name>A0ABP6ZDF4_9ACTN</name>
<keyword evidence="4" id="KW-1185">Reference proteome</keyword>
<evidence type="ECO:0000256" key="2">
    <source>
        <dbReference type="SAM" id="SignalP"/>
    </source>
</evidence>
<protein>
    <recommendedName>
        <fullName evidence="5">Subtilisin inhibitor domain-containing protein</fullName>
    </recommendedName>
</protein>
<feature type="chain" id="PRO_5045947061" description="Subtilisin inhibitor domain-containing protein" evidence="2">
    <location>
        <begin position="27"/>
        <end position="150"/>
    </location>
</feature>
<evidence type="ECO:0008006" key="5">
    <source>
        <dbReference type="Google" id="ProtNLM"/>
    </source>
</evidence>
<evidence type="ECO:0000313" key="4">
    <source>
        <dbReference type="Proteomes" id="UP001500630"/>
    </source>
</evidence>